<evidence type="ECO:0000259" key="3">
    <source>
        <dbReference type="PROSITE" id="PS50048"/>
    </source>
</evidence>
<feature type="compositionally biased region" description="Polar residues" evidence="2">
    <location>
        <begin position="619"/>
        <end position="634"/>
    </location>
</feature>
<dbReference type="GO" id="GO:0000981">
    <property type="term" value="F:DNA-binding transcription factor activity, RNA polymerase II-specific"/>
    <property type="evidence" value="ECO:0007669"/>
    <property type="project" value="InterPro"/>
</dbReference>
<evidence type="ECO:0000313" key="5">
    <source>
        <dbReference type="Proteomes" id="UP001310594"/>
    </source>
</evidence>
<dbReference type="InterPro" id="IPR036864">
    <property type="entry name" value="Zn2-C6_fun-type_DNA-bd_sf"/>
</dbReference>
<gene>
    <name evidence="4" type="ORF">LTR97_008228</name>
</gene>
<dbReference type="AlphaFoldDB" id="A0AAN7ZSJ7"/>
<dbReference type="Proteomes" id="UP001310594">
    <property type="component" value="Unassembled WGS sequence"/>
</dbReference>
<comment type="caution">
    <text evidence="4">The sequence shown here is derived from an EMBL/GenBank/DDBJ whole genome shotgun (WGS) entry which is preliminary data.</text>
</comment>
<dbReference type="PROSITE" id="PS50048">
    <property type="entry name" value="ZN2_CY6_FUNGAL_2"/>
    <property type="match status" value="1"/>
</dbReference>
<dbReference type="EMBL" id="JAVRQU010000013">
    <property type="protein sequence ID" value="KAK5695808.1"/>
    <property type="molecule type" value="Genomic_DNA"/>
</dbReference>
<dbReference type="Pfam" id="PF00172">
    <property type="entry name" value="Zn_clus"/>
    <property type="match status" value="1"/>
</dbReference>
<feature type="compositionally biased region" description="Polar residues" evidence="2">
    <location>
        <begin position="475"/>
        <end position="487"/>
    </location>
</feature>
<accession>A0AAN7ZSJ7</accession>
<evidence type="ECO:0000256" key="1">
    <source>
        <dbReference type="ARBA" id="ARBA00023242"/>
    </source>
</evidence>
<feature type="compositionally biased region" description="Low complexity" evidence="2">
    <location>
        <begin position="596"/>
        <end position="610"/>
    </location>
</feature>
<reference evidence="4" key="1">
    <citation type="submission" date="2023-08" db="EMBL/GenBank/DDBJ databases">
        <title>Black Yeasts Isolated from many extreme environments.</title>
        <authorList>
            <person name="Coleine C."/>
            <person name="Stajich J.E."/>
            <person name="Selbmann L."/>
        </authorList>
    </citation>
    <scope>NUCLEOTIDE SEQUENCE</scope>
    <source>
        <strain evidence="4">CCFEE 5810</strain>
    </source>
</reference>
<name>A0AAN7ZSJ7_9PEZI</name>
<dbReference type="SUPFAM" id="SSF57701">
    <property type="entry name" value="Zn2/Cys6 DNA-binding domain"/>
    <property type="match status" value="1"/>
</dbReference>
<organism evidence="4 5">
    <name type="scientific">Elasticomyces elasticus</name>
    <dbReference type="NCBI Taxonomy" id="574655"/>
    <lineage>
        <taxon>Eukaryota</taxon>
        <taxon>Fungi</taxon>
        <taxon>Dikarya</taxon>
        <taxon>Ascomycota</taxon>
        <taxon>Pezizomycotina</taxon>
        <taxon>Dothideomycetes</taxon>
        <taxon>Dothideomycetidae</taxon>
        <taxon>Mycosphaerellales</taxon>
        <taxon>Teratosphaeriaceae</taxon>
        <taxon>Elasticomyces</taxon>
    </lineage>
</organism>
<dbReference type="Gene3D" id="4.10.240.10">
    <property type="entry name" value="Zn(2)-C6 fungal-type DNA-binding domain"/>
    <property type="match status" value="1"/>
</dbReference>
<protein>
    <recommendedName>
        <fullName evidence="3">Zn(2)-C6 fungal-type domain-containing protein</fullName>
    </recommendedName>
</protein>
<feature type="region of interest" description="Disordered" evidence="2">
    <location>
        <begin position="475"/>
        <end position="519"/>
    </location>
</feature>
<feature type="domain" description="Zn(2)-C6 fungal-type" evidence="3">
    <location>
        <begin position="80"/>
        <end position="116"/>
    </location>
</feature>
<evidence type="ECO:0000256" key="2">
    <source>
        <dbReference type="SAM" id="MobiDB-lite"/>
    </source>
</evidence>
<dbReference type="SMART" id="SM00066">
    <property type="entry name" value="GAL4"/>
    <property type="match status" value="1"/>
</dbReference>
<dbReference type="GO" id="GO:0008270">
    <property type="term" value="F:zinc ion binding"/>
    <property type="evidence" value="ECO:0007669"/>
    <property type="project" value="InterPro"/>
</dbReference>
<evidence type="ECO:0000313" key="4">
    <source>
        <dbReference type="EMBL" id="KAK5695808.1"/>
    </source>
</evidence>
<feature type="region of interest" description="Disordered" evidence="2">
    <location>
        <begin position="569"/>
        <end position="634"/>
    </location>
</feature>
<dbReference type="CDD" id="cd00067">
    <property type="entry name" value="GAL4"/>
    <property type="match status" value="1"/>
</dbReference>
<proteinExistence type="predicted"/>
<feature type="compositionally biased region" description="Polar residues" evidence="2">
    <location>
        <begin position="400"/>
        <end position="435"/>
    </location>
</feature>
<sequence>MMATQSYYGGGGNYDTYHRPLHRSQSTAGYHDRATPYGCYDQPRQELRADYDGRQSTRTIIHEPELEIGNVGSRRRIAVACSRCRRRKIKCSGDPLDGSGCQACRASGTDVNACTFDRVGSATVPFNTGVEAYPPASSAGSISAGGAYGSEVASTPGWHQGHYLHSRPSLPTLHTRSSWMDNYDGYENSPVDAYTYTSAFPRQDSYASSYGSLENYRSWSTAGPQSAPISASFYEQQPAYSFGTMQTPTYTAAPSNRLPSVTGDMRSPLNMGSLHSSLPIQTAQERQLPVPYTIRYPTTTYPTPHIPPVRPLGSYSEPRAPTHGIHSRTAMPWSDSIPTRTTTATASNYHASSCGPVGCPPSSYRQYDGLRYEQPIQRQQVSVAPTPEPVLGYQFNNAANHTQKTSSPNISPTSGPGLTESFSSTTSNHNGTISVSMAPPPSTFRYTSVMPAASTVEDQPSTSTSCEATAASLYSFSTDSSNEQQQRAANAEDENDEHAAAGDEYTSSNVTDAGVHDGYSYDSSIAQQHAHHHDNSSELHSTSHNQLRPMQQYGEDSGAHQHISYASLSRHPNHHGENSNGGAEQQASYAQLRPPSQQLGSSSVGSVRRQSSFHRHQRANTVQRMSVSNLSRQY</sequence>
<feature type="region of interest" description="Disordered" evidence="2">
    <location>
        <begin position="400"/>
        <end position="441"/>
    </location>
</feature>
<dbReference type="InterPro" id="IPR001138">
    <property type="entry name" value="Zn2Cys6_DnaBD"/>
</dbReference>
<keyword evidence="1" id="KW-0539">Nucleus</keyword>
<feature type="compositionally biased region" description="Polar residues" evidence="2">
    <location>
        <begin position="578"/>
        <end position="589"/>
    </location>
</feature>